<dbReference type="EMBL" id="JBGMEF010000013">
    <property type="protein sequence ID" value="MFO3666682.1"/>
    <property type="molecule type" value="Genomic_DNA"/>
</dbReference>
<evidence type="ECO:0000256" key="3">
    <source>
        <dbReference type="ARBA" id="ARBA00023163"/>
    </source>
</evidence>
<dbReference type="Proteomes" id="UP001637994">
    <property type="component" value="Unassembled WGS sequence"/>
</dbReference>
<evidence type="ECO:0000256" key="1">
    <source>
        <dbReference type="ARBA" id="ARBA00023015"/>
    </source>
</evidence>
<reference evidence="5 6" key="1">
    <citation type="journal article" date="2025" name="Anaerobe">
        <title>Description of Anaerococcus kampingiae sp. nov., Anaerococcus groningensis sp. nov., Anaerococcus martiniensis sp. nov., and Anaerococcus cruorum sp. nov., isolated from human clinical specimens.</title>
        <authorList>
            <person name="Boiten K.E."/>
            <person name="Meijer J."/>
            <person name="van Wezel E.M."/>
            <person name="Veloo A.C.M."/>
        </authorList>
    </citation>
    <scope>NUCLEOTIDE SEQUENCE [LARGE SCALE GENOMIC DNA]</scope>
    <source>
        <strain evidence="5 6">ENR0874</strain>
    </source>
</reference>
<gene>
    <name evidence="5" type="ORF">ACCQ42_02725</name>
</gene>
<dbReference type="SMART" id="SM00418">
    <property type="entry name" value="HTH_ARSR"/>
    <property type="match status" value="1"/>
</dbReference>
<evidence type="ECO:0000259" key="4">
    <source>
        <dbReference type="PROSITE" id="PS50987"/>
    </source>
</evidence>
<dbReference type="SUPFAM" id="SSF46785">
    <property type="entry name" value="Winged helix' DNA-binding domain"/>
    <property type="match status" value="1"/>
</dbReference>
<evidence type="ECO:0000313" key="6">
    <source>
        <dbReference type="Proteomes" id="UP001637994"/>
    </source>
</evidence>
<protein>
    <submittedName>
        <fullName evidence="5">ArsR/SmtB family transcription factor</fullName>
    </submittedName>
</protein>
<dbReference type="PROSITE" id="PS50987">
    <property type="entry name" value="HTH_ARSR_2"/>
    <property type="match status" value="1"/>
</dbReference>
<dbReference type="RefSeq" id="WP_106461546.1">
    <property type="nucleotide sequence ID" value="NZ_JBGMEF010000013.1"/>
</dbReference>
<dbReference type="PANTHER" id="PTHR43132">
    <property type="entry name" value="ARSENICAL RESISTANCE OPERON REPRESSOR ARSR-RELATED"/>
    <property type="match status" value="1"/>
</dbReference>
<proteinExistence type="predicted"/>
<dbReference type="PRINTS" id="PR00778">
    <property type="entry name" value="HTHARSR"/>
</dbReference>
<dbReference type="PANTHER" id="PTHR43132:SF6">
    <property type="entry name" value="HTH-TYPE TRANSCRIPTIONAL REPRESSOR CZRA"/>
    <property type="match status" value="1"/>
</dbReference>
<dbReference type="CDD" id="cd00090">
    <property type="entry name" value="HTH_ARSR"/>
    <property type="match status" value="1"/>
</dbReference>
<keyword evidence="1" id="KW-0805">Transcription regulation</keyword>
<dbReference type="InterPro" id="IPR036388">
    <property type="entry name" value="WH-like_DNA-bd_sf"/>
</dbReference>
<evidence type="ECO:0000313" key="5">
    <source>
        <dbReference type="EMBL" id="MFO3666682.1"/>
    </source>
</evidence>
<keyword evidence="2" id="KW-0238">DNA-binding</keyword>
<organism evidence="5 6">
    <name type="scientific">Anaerococcus kampingae</name>
    <dbReference type="NCBI Taxonomy" id="3115614"/>
    <lineage>
        <taxon>Bacteria</taxon>
        <taxon>Bacillati</taxon>
        <taxon>Bacillota</taxon>
        <taxon>Tissierellia</taxon>
        <taxon>Tissierellales</taxon>
        <taxon>Peptoniphilaceae</taxon>
        <taxon>Anaerococcus</taxon>
    </lineage>
</organism>
<dbReference type="InterPro" id="IPR051011">
    <property type="entry name" value="Metal_resp_trans_reg"/>
</dbReference>
<accession>A0ABW9MBI1</accession>
<keyword evidence="3" id="KW-0804">Transcription</keyword>
<dbReference type="InterPro" id="IPR001845">
    <property type="entry name" value="HTH_ArsR_DNA-bd_dom"/>
</dbReference>
<comment type="caution">
    <text evidence="5">The sequence shown here is derived from an EMBL/GenBank/DDBJ whole genome shotgun (WGS) entry which is preliminary data.</text>
</comment>
<keyword evidence="6" id="KW-1185">Reference proteome</keyword>
<dbReference type="Gene3D" id="1.10.10.10">
    <property type="entry name" value="Winged helix-like DNA-binding domain superfamily/Winged helix DNA-binding domain"/>
    <property type="match status" value="1"/>
</dbReference>
<dbReference type="Pfam" id="PF01022">
    <property type="entry name" value="HTH_5"/>
    <property type="match status" value="1"/>
</dbReference>
<dbReference type="InterPro" id="IPR036390">
    <property type="entry name" value="WH_DNA-bd_sf"/>
</dbReference>
<name>A0ABW9MBI1_9FIRM</name>
<dbReference type="InterPro" id="IPR011991">
    <property type="entry name" value="ArsR-like_HTH"/>
</dbReference>
<dbReference type="NCBIfam" id="NF033788">
    <property type="entry name" value="HTH_metalloreg"/>
    <property type="match status" value="1"/>
</dbReference>
<sequence>MNIKNISDNILADLADLFKIFSDSTRMRIMYRLFEGPVSVGDIAESLDMSQSAISHQLRNLKENNLVKAERDGKSMMYSLADDHVKIIIATGLDHVCEDDKNCAECEEICEE</sequence>
<feature type="domain" description="HTH arsR-type" evidence="4">
    <location>
        <begin position="6"/>
        <end position="100"/>
    </location>
</feature>
<evidence type="ECO:0000256" key="2">
    <source>
        <dbReference type="ARBA" id="ARBA00023125"/>
    </source>
</evidence>